<name>A0ABT1BEH7_9ENTR</name>
<dbReference type="PANTHER" id="PTHR12993:SF30">
    <property type="entry name" value="N-ACETYL-ALPHA-D-GLUCOSAMINYL L-MALATE DEACETYLASE 1"/>
    <property type="match status" value="1"/>
</dbReference>
<organism evidence="1 2">
    <name type="scientific">Citrobacter meridianamericanus</name>
    <dbReference type="NCBI Taxonomy" id="2894201"/>
    <lineage>
        <taxon>Bacteria</taxon>
        <taxon>Pseudomonadati</taxon>
        <taxon>Pseudomonadota</taxon>
        <taxon>Gammaproteobacteria</taxon>
        <taxon>Enterobacterales</taxon>
        <taxon>Enterobacteriaceae</taxon>
        <taxon>Citrobacter</taxon>
    </lineage>
</organism>
<accession>A0ABT1BEH7</accession>
<evidence type="ECO:0000313" key="2">
    <source>
        <dbReference type="Proteomes" id="UP001139290"/>
    </source>
</evidence>
<evidence type="ECO:0000313" key="1">
    <source>
        <dbReference type="EMBL" id="MCO5784269.1"/>
    </source>
</evidence>
<dbReference type="InterPro" id="IPR024078">
    <property type="entry name" value="LmbE-like_dom_sf"/>
</dbReference>
<proteinExistence type="predicted"/>
<protein>
    <submittedName>
        <fullName evidence="1">PIG-L family deacetylase</fullName>
    </submittedName>
</protein>
<dbReference type="Proteomes" id="UP001139290">
    <property type="component" value="Unassembled WGS sequence"/>
</dbReference>
<sequence>MFDINNNPPGTVLAIGAHPDDIELGCGATLSRHAAEGMHVMAVIMTAGHRGASGGHDRLQETRLALGHLGIRSVLCLEHPDTRLGQQLDKVIASLEWVLHHKIPAEAPLRRVYTMCRSDRHQDHRAVYEATIVACRPVRQILSYETPSTWASFQPHIYSDITGQHMENKLRALQEHHSQKHRDYMHPAQVSSVARFRGQQAGCELGEAFAVHKMVI</sequence>
<dbReference type="EMBL" id="JAJJVQ010000011">
    <property type="protein sequence ID" value="MCO5784269.1"/>
    <property type="molecule type" value="Genomic_DNA"/>
</dbReference>
<dbReference type="RefSeq" id="WP_058671796.1">
    <property type="nucleotide sequence ID" value="NZ_JAJJVQ010000011.1"/>
</dbReference>
<keyword evidence="2" id="KW-1185">Reference proteome</keyword>
<reference evidence="1" key="1">
    <citation type="submission" date="2021-11" db="EMBL/GenBank/DDBJ databases">
        <title>Citrobacter meridianamericanus sp. nov. isolated from soil.</title>
        <authorList>
            <person name="Furlan J.P.R."/>
            <person name="Stehling E.G."/>
        </authorList>
    </citation>
    <scope>NUCLEOTIDE SEQUENCE</scope>
    <source>
        <strain evidence="1">BR102</strain>
    </source>
</reference>
<dbReference type="PANTHER" id="PTHR12993">
    <property type="entry name" value="N-ACETYLGLUCOSAMINYL-PHOSPHATIDYLINOSITOL DE-N-ACETYLASE-RELATED"/>
    <property type="match status" value="1"/>
</dbReference>
<dbReference type="Pfam" id="PF02585">
    <property type="entry name" value="PIG-L"/>
    <property type="match status" value="1"/>
</dbReference>
<comment type="caution">
    <text evidence="1">The sequence shown here is derived from an EMBL/GenBank/DDBJ whole genome shotgun (WGS) entry which is preliminary data.</text>
</comment>
<gene>
    <name evidence="1" type="ORF">LOD26_23575</name>
</gene>
<dbReference type="SUPFAM" id="SSF102588">
    <property type="entry name" value="LmbE-like"/>
    <property type="match status" value="1"/>
</dbReference>
<dbReference type="InterPro" id="IPR003737">
    <property type="entry name" value="GlcNAc_PI_deacetylase-related"/>
</dbReference>
<dbReference type="Gene3D" id="3.40.50.10320">
    <property type="entry name" value="LmbE-like"/>
    <property type="match status" value="1"/>
</dbReference>